<organism evidence="4 5">
    <name type="scientific">Legionella jordanis</name>
    <dbReference type="NCBI Taxonomy" id="456"/>
    <lineage>
        <taxon>Bacteria</taxon>
        <taxon>Pseudomonadati</taxon>
        <taxon>Pseudomonadota</taxon>
        <taxon>Gammaproteobacteria</taxon>
        <taxon>Legionellales</taxon>
        <taxon>Legionellaceae</taxon>
        <taxon>Legionella</taxon>
    </lineage>
</organism>
<evidence type="ECO:0000313" key="5">
    <source>
        <dbReference type="Proteomes" id="UP000055035"/>
    </source>
</evidence>
<evidence type="ECO:0008006" key="6">
    <source>
        <dbReference type="Google" id="ProtNLM"/>
    </source>
</evidence>
<dbReference type="EMBL" id="LNYJ01000011">
    <property type="protein sequence ID" value="KTD17738.1"/>
    <property type="molecule type" value="Genomic_DNA"/>
</dbReference>
<evidence type="ECO:0000259" key="2">
    <source>
        <dbReference type="Pfam" id="PF01927"/>
    </source>
</evidence>
<evidence type="ECO:0000313" key="4">
    <source>
        <dbReference type="EMBL" id="KTD17738.1"/>
    </source>
</evidence>
<keyword evidence="5" id="KW-1185">Reference proteome</keyword>
<dbReference type="PATRIC" id="fig|456.5.peg.2189"/>
<feature type="domain" description="Ubiquitin Mut7-C" evidence="3">
    <location>
        <begin position="1"/>
        <end position="81"/>
    </location>
</feature>
<dbReference type="SUPFAM" id="SSF54285">
    <property type="entry name" value="MoaD/ThiS"/>
    <property type="match status" value="1"/>
</dbReference>
<dbReference type="PANTHER" id="PTHR39081:SF1">
    <property type="entry name" value="MUT7-C RNASE DOMAIN-CONTAINING PROTEIN"/>
    <property type="match status" value="1"/>
</dbReference>
<dbReference type="InterPro" id="IPR002782">
    <property type="entry name" value="Mut7-C_RNAse_dom"/>
</dbReference>
<evidence type="ECO:0000256" key="1">
    <source>
        <dbReference type="PROSITE-ProRule" id="PRU00182"/>
    </source>
</evidence>
<comment type="caution">
    <text evidence="4">The sequence shown here is derived from an EMBL/GenBank/DDBJ whole genome shotgun (WGS) entry which is preliminary data.</text>
</comment>
<keyword evidence="1" id="KW-0694">RNA-binding</keyword>
<dbReference type="PANTHER" id="PTHR39081">
    <property type="entry name" value="MUT7-C DOMAIN-CONTAINING PROTEIN"/>
    <property type="match status" value="1"/>
</dbReference>
<name>A0A0W0VCA0_9GAMM</name>
<dbReference type="InterPro" id="IPR027798">
    <property type="entry name" value="Ub_Mut7C"/>
</dbReference>
<reference evidence="4 5" key="1">
    <citation type="submission" date="2015-11" db="EMBL/GenBank/DDBJ databases">
        <title>Genomic analysis of 38 Legionella species identifies large and diverse effector repertoires.</title>
        <authorList>
            <person name="Burstein D."/>
            <person name="Amaro F."/>
            <person name="Zusman T."/>
            <person name="Lifshitz Z."/>
            <person name="Cohen O."/>
            <person name="Gilbert J.A."/>
            <person name="Pupko T."/>
            <person name="Shuman H.A."/>
            <person name="Segal G."/>
        </authorList>
    </citation>
    <scope>NUCLEOTIDE SEQUENCE [LARGE SCALE GENOMIC DNA]</scope>
    <source>
        <strain evidence="4 5">BL-540</strain>
    </source>
</reference>
<feature type="domain" description="Mut7-C RNAse" evidence="2">
    <location>
        <begin position="97"/>
        <end position="239"/>
    </location>
</feature>
<dbReference type="STRING" id="456.Ljor_2044"/>
<gene>
    <name evidence="4" type="ORF">Ljor_2044</name>
</gene>
<sequence length="249" mass="29002">MNKVWLRFYEELNDFLTLQKRNQGFEHAVAARTAIKDLIESLGVPHAEVDLILVNGQSVNFSYQVKGGDHIAVYPVFESFDISTLTHLRAKPLRNTAFILDVHLGKLARYLRLLGFDSAYQNNFADSEIIQRSQAEKRIILTRDVGLLKHKIITHGYWLRSNKPLTQISEVLKRFDLYQACKPFSRCLECNGELKAVPKAEVIMHLQALTKKHYEQFTRCINCHRIYWQGTHYQKLKRFVEQILDEKIA</sequence>
<dbReference type="Pfam" id="PF14451">
    <property type="entry name" value="Ub-Mut7C"/>
    <property type="match status" value="1"/>
</dbReference>
<protein>
    <recommendedName>
        <fullName evidence="6">Twitching motility protein PilT</fullName>
    </recommendedName>
</protein>
<dbReference type="Proteomes" id="UP000055035">
    <property type="component" value="Unassembled WGS sequence"/>
</dbReference>
<dbReference type="Pfam" id="PF01927">
    <property type="entry name" value="Mut7-C"/>
    <property type="match status" value="1"/>
</dbReference>
<dbReference type="PROSITE" id="PS50889">
    <property type="entry name" value="S4"/>
    <property type="match status" value="1"/>
</dbReference>
<accession>A0A0W0VCA0</accession>
<dbReference type="GO" id="GO:0003723">
    <property type="term" value="F:RNA binding"/>
    <property type="evidence" value="ECO:0007669"/>
    <property type="project" value="UniProtKB-KW"/>
</dbReference>
<dbReference type="AlphaFoldDB" id="A0A0W0VCA0"/>
<proteinExistence type="predicted"/>
<dbReference type="OrthoDB" id="9797655at2"/>
<dbReference type="InterPro" id="IPR016155">
    <property type="entry name" value="Mopterin_synth/thiamin_S_b"/>
</dbReference>
<dbReference type="RefSeq" id="WP_058471464.1">
    <property type="nucleotide sequence ID" value="NZ_CAAAIC010000001.1"/>
</dbReference>
<evidence type="ECO:0000259" key="3">
    <source>
        <dbReference type="Pfam" id="PF14451"/>
    </source>
</evidence>